<sequence>MELSRVSFFFLLLLLPAAVHSIGVNYGTLGDNLPSHSQVAQFLKSKTVIDRIKIFDVNPDIIKAFANTGILVTVTVPNGDIPSLTNARNALRWVNANIKPFHPATKFHYICVGTEVLHWGPQNLVDNLVPAMRVLHAALVKAGITDVKISSPHSLGILQESTPPSNASFRPGWDVGNLAPMLQFLRKTKSGFMVNPYTYFGYSPANANFCLFKPNAGMFDRVTGKRYTNQLDQLLDAVYISMKKLGYPDVEIIVAETGWPSGGDPQNKHANPVNAAAYNGGLLKRDASGVGTPLMPGRKFETYIFSLFNEDLKGPSLDEKNFGLFRPDFTQVYNIGILRGSQQQPTGPSPKPSLPAAPTRGKKWCVPKPDATDAALQSNIDYVCSKGPYCKPIQTGGACFEPNNVRAHAAFIMNAFYQKNGRNDFNCDFAHTGVVTFNDPSKGSCKYMS</sequence>
<evidence type="ECO:0000256" key="10">
    <source>
        <dbReference type="ARBA" id="ARBA00023295"/>
    </source>
</evidence>
<keyword evidence="6 14" id="KW-0732">Signal</keyword>
<evidence type="ECO:0000256" key="13">
    <source>
        <dbReference type="SAM" id="MobiDB-lite"/>
    </source>
</evidence>
<comment type="subcellular location">
    <subcellularLocation>
        <location evidence="2">Cell membrane</location>
        <topology evidence="2">Lipid-anchor</topology>
        <topology evidence="2">GPI-anchor</topology>
    </subcellularLocation>
</comment>
<dbReference type="OrthoDB" id="1938138at2759"/>
<evidence type="ECO:0000256" key="8">
    <source>
        <dbReference type="ARBA" id="ARBA00022821"/>
    </source>
</evidence>
<dbReference type="GO" id="GO:0098552">
    <property type="term" value="C:side of membrane"/>
    <property type="evidence" value="ECO:0007669"/>
    <property type="project" value="UniProtKB-KW"/>
</dbReference>
<dbReference type="GO" id="GO:0042973">
    <property type="term" value="F:glucan endo-1,3-beta-D-glucosidase activity"/>
    <property type="evidence" value="ECO:0007669"/>
    <property type="project" value="UniProtKB-EC"/>
</dbReference>
<keyword evidence="17" id="KW-1185">Reference proteome</keyword>
<keyword evidence="9" id="KW-1015">Disulfide bond</keyword>
<dbReference type="GO" id="GO:0005975">
    <property type="term" value="P:carbohydrate metabolic process"/>
    <property type="evidence" value="ECO:0007669"/>
    <property type="project" value="InterPro"/>
</dbReference>
<evidence type="ECO:0000313" key="16">
    <source>
        <dbReference type="EMBL" id="KAJ0189151.1"/>
    </source>
</evidence>
<evidence type="ECO:0000313" key="17">
    <source>
        <dbReference type="Proteomes" id="UP000235145"/>
    </source>
</evidence>
<dbReference type="Gene3D" id="1.20.58.1040">
    <property type="match status" value="1"/>
</dbReference>
<organism evidence="16 17">
    <name type="scientific">Lactuca sativa</name>
    <name type="common">Garden lettuce</name>
    <dbReference type="NCBI Taxonomy" id="4236"/>
    <lineage>
        <taxon>Eukaryota</taxon>
        <taxon>Viridiplantae</taxon>
        <taxon>Streptophyta</taxon>
        <taxon>Embryophyta</taxon>
        <taxon>Tracheophyta</taxon>
        <taxon>Spermatophyta</taxon>
        <taxon>Magnoliopsida</taxon>
        <taxon>eudicotyledons</taxon>
        <taxon>Gunneridae</taxon>
        <taxon>Pentapetalae</taxon>
        <taxon>asterids</taxon>
        <taxon>campanulids</taxon>
        <taxon>Asterales</taxon>
        <taxon>Asteraceae</taxon>
        <taxon>Cichorioideae</taxon>
        <taxon>Cichorieae</taxon>
        <taxon>Lactucinae</taxon>
        <taxon>Lactuca</taxon>
    </lineage>
</organism>
<protein>
    <recommendedName>
        <fullName evidence="4">glucan endo-1,3-beta-D-glucosidase</fullName>
        <ecNumber evidence="4">3.2.1.39</ecNumber>
    </recommendedName>
</protein>
<dbReference type="Pfam" id="PF00332">
    <property type="entry name" value="Glyco_hydro_17"/>
    <property type="match status" value="1"/>
</dbReference>
<accession>A0A9R1UKS6</accession>
<evidence type="ECO:0000256" key="7">
    <source>
        <dbReference type="ARBA" id="ARBA00022801"/>
    </source>
</evidence>
<evidence type="ECO:0000256" key="11">
    <source>
        <dbReference type="RuleBase" id="RU004335"/>
    </source>
</evidence>
<dbReference type="InterPro" id="IPR012946">
    <property type="entry name" value="X8"/>
</dbReference>
<evidence type="ECO:0000256" key="1">
    <source>
        <dbReference type="ARBA" id="ARBA00000382"/>
    </source>
</evidence>
<reference evidence="16 17" key="1">
    <citation type="journal article" date="2017" name="Nat. Commun.">
        <title>Genome assembly with in vitro proximity ligation data and whole-genome triplication in lettuce.</title>
        <authorList>
            <person name="Reyes-Chin-Wo S."/>
            <person name="Wang Z."/>
            <person name="Yang X."/>
            <person name="Kozik A."/>
            <person name="Arikit S."/>
            <person name="Song C."/>
            <person name="Xia L."/>
            <person name="Froenicke L."/>
            <person name="Lavelle D.O."/>
            <person name="Truco M.J."/>
            <person name="Xia R."/>
            <person name="Zhu S."/>
            <person name="Xu C."/>
            <person name="Xu H."/>
            <person name="Xu X."/>
            <person name="Cox K."/>
            <person name="Korf I."/>
            <person name="Meyers B.C."/>
            <person name="Michelmore R.W."/>
        </authorList>
    </citation>
    <scope>NUCLEOTIDE SEQUENCE [LARGE SCALE GENOMIC DNA]</scope>
    <source>
        <strain evidence="17">cv. Salinas</strain>
        <tissue evidence="16">Seedlings</tissue>
    </source>
</reference>
<dbReference type="AlphaFoldDB" id="A0A9R1UKS6"/>
<evidence type="ECO:0000259" key="15">
    <source>
        <dbReference type="SMART" id="SM00768"/>
    </source>
</evidence>
<dbReference type="SUPFAM" id="SSF51445">
    <property type="entry name" value="(Trans)glycosidases"/>
    <property type="match status" value="1"/>
</dbReference>
<dbReference type="Gene3D" id="3.20.20.80">
    <property type="entry name" value="Glycosidases"/>
    <property type="match status" value="1"/>
</dbReference>
<feature type="region of interest" description="Disordered" evidence="13">
    <location>
        <begin position="340"/>
        <end position="362"/>
    </location>
</feature>
<dbReference type="PANTHER" id="PTHR32227">
    <property type="entry name" value="GLUCAN ENDO-1,3-BETA-GLUCOSIDASE BG1-RELATED-RELATED"/>
    <property type="match status" value="1"/>
</dbReference>
<gene>
    <name evidence="16" type="ORF">LSAT_V11C800395270</name>
</gene>
<keyword evidence="5" id="KW-0472">Membrane</keyword>
<dbReference type="SMART" id="SM00768">
    <property type="entry name" value="X8"/>
    <property type="match status" value="1"/>
</dbReference>
<dbReference type="Proteomes" id="UP000235145">
    <property type="component" value="Unassembled WGS sequence"/>
</dbReference>
<dbReference type="EMBL" id="NBSK02000008">
    <property type="protein sequence ID" value="KAJ0189151.1"/>
    <property type="molecule type" value="Genomic_DNA"/>
</dbReference>
<dbReference type="FunFam" id="1.20.58.1040:FF:000003">
    <property type="entry name" value="glucan endo-1,3-beta-glucosidase 7"/>
    <property type="match status" value="1"/>
</dbReference>
<name>A0A9R1UKS6_LACSA</name>
<dbReference type="PROSITE" id="PS00587">
    <property type="entry name" value="GLYCOSYL_HYDROL_F17"/>
    <property type="match status" value="1"/>
</dbReference>
<evidence type="ECO:0000256" key="5">
    <source>
        <dbReference type="ARBA" id="ARBA00022622"/>
    </source>
</evidence>
<evidence type="ECO:0000256" key="6">
    <source>
        <dbReference type="ARBA" id="ARBA00022729"/>
    </source>
</evidence>
<dbReference type="Gramene" id="rna-gnl|WGS:NBSK|LSAT_8X15560_mrna">
    <property type="protein sequence ID" value="cds-PLY65231.1"/>
    <property type="gene ID" value="gene-LSAT_8X15560"/>
</dbReference>
<keyword evidence="5" id="KW-0449">Lipoprotein</keyword>
<comment type="caution">
    <text evidence="16">The sequence shown here is derived from an EMBL/GenBank/DDBJ whole genome shotgun (WGS) entry which is preliminary data.</text>
</comment>
<feature type="domain" description="X8" evidence="15">
    <location>
        <begin position="363"/>
        <end position="447"/>
    </location>
</feature>
<evidence type="ECO:0000256" key="12">
    <source>
        <dbReference type="RuleBase" id="RU004336"/>
    </source>
</evidence>
<feature type="chain" id="PRO_5040316663" description="glucan endo-1,3-beta-D-glucosidase" evidence="14">
    <location>
        <begin position="22"/>
        <end position="449"/>
    </location>
</feature>
<proteinExistence type="inferred from homology"/>
<evidence type="ECO:0000256" key="9">
    <source>
        <dbReference type="ARBA" id="ARBA00023157"/>
    </source>
</evidence>
<comment type="similarity">
    <text evidence="3 11">Belongs to the glycosyl hydrolase 17 family.</text>
</comment>
<evidence type="ECO:0000256" key="2">
    <source>
        <dbReference type="ARBA" id="ARBA00004609"/>
    </source>
</evidence>
<dbReference type="Pfam" id="PF07983">
    <property type="entry name" value="X8"/>
    <property type="match status" value="1"/>
</dbReference>
<comment type="catalytic activity">
    <reaction evidence="1">
        <text>Hydrolysis of (1-&gt;3)-beta-D-glucosidic linkages in (1-&gt;3)-beta-D-glucans.</text>
        <dbReference type="EC" id="3.2.1.39"/>
    </reaction>
</comment>
<keyword evidence="8" id="KW-0611">Plant defense</keyword>
<keyword evidence="5" id="KW-0325">Glycoprotein</keyword>
<dbReference type="GO" id="GO:0005886">
    <property type="term" value="C:plasma membrane"/>
    <property type="evidence" value="ECO:0000318"/>
    <property type="project" value="GO_Central"/>
</dbReference>
<dbReference type="InterPro" id="IPR044965">
    <property type="entry name" value="Glyco_hydro_17_plant"/>
</dbReference>
<keyword evidence="5" id="KW-0336">GPI-anchor</keyword>
<evidence type="ECO:0000256" key="4">
    <source>
        <dbReference type="ARBA" id="ARBA00012780"/>
    </source>
</evidence>
<keyword evidence="10 12" id="KW-0326">Glycosidase</keyword>
<evidence type="ECO:0000256" key="14">
    <source>
        <dbReference type="SAM" id="SignalP"/>
    </source>
</evidence>
<evidence type="ECO:0000256" key="3">
    <source>
        <dbReference type="ARBA" id="ARBA00008773"/>
    </source>
</evidence>
<dbReference type="InterPro" id="IPR000490">
    <property type="entry name" value="Glyco_hydro_17"/>
</dbReference>
<dbReference type="InterPro" id="IPR017853">
    <property type="entry name" value="GH"/>
</dbReference>
<dbReference type="GO" id="GO:0006952">
    <property type="term" value="P:defense response"/>
    <property type="evidence" value="ECO:0007669"/>
    <property type="project" value="UniProtKB-KW"/>
</dbReference>
<dbReference type="EC" id="3.2.1.39" evidence="4"/>
<dbReference type="FunFam" id="3.20.20.80:FF:000002">
    <property type="entry name" value="Glucan endo-1,3-beta-glucosidase 3"/>
    <property type="match status" value="1"/>
</dbReference>
<keyword evidence="7 12" id="KW-0378">Hydrolase</keyword>
<feature type="signal peptide" evidence="14">
    <location>
        <begin position="1"/>
        <end position="21"/>
    </location>
</feature>